<evidence type="ECO:0000313" key="11">
    <source>
        <dbReference type="EMBL" id="PCF55052.1"/>
    </source>
</evidence>
<dbReference type="PRINTS" id="PR01035">
    <property type="entry name" value="TCRTETA"/>
</dbReference>
<feature type="transmembrane region" description="Helical" evidence="9">
    <location>
        <begin position="7"/>
        <end position="30"/>
    </location>
</feature>
<evidence type="ECO:0000256" key="2">
    <source>
        <dbReference type="ARBA" id="ARBA00019647"/>
    </source>
</evidence>
<reference evidence="11 12" key="1">
    <citation type="journal article" date="2017" name="PLoS ONE">
        <title>Development of a real-time PCR for detection of Staphylococcus pseudintermedius using a novel automated comparison of whole-genome sequences.</title>
        <authorList>
            <person name="Verstappen K.M."/>
            <person name="Huijbregts L."/>
            <person name="Spaninks M."/>
            <person name="Wagenaar J.A."/>
            <person name="Fluit A.C."/>
            <person name="Duim B."/>
        </authorList>
    </citation>
    <scope>NUCLEOTIDE SEQUENCE [LARGE SCALE GENOMIC DNA]</scope>
    <source>
        <strain evidence="11 12">215070706401-1</strain>
    </source>
</reference>
<feature type="transmembrane region" description="Helical" evidence="9">
    <location>
        <begin position="357"/>
        <end position="375"/>
    </location>
</feature>
<protein>
    <recommendedName>
        <fullName evidence="2">Quinolone resistance protein NorA</fullName>
    </recommendedName>
</protein>
<dbReference type="SUPFAM" id="SSF103473">
    <property type="entry name" value="MFS general substrate transporter"/>
    <property type="match status" value="1"/>
</dbReference>
<evidence type="ECO:0000256" key="8">
    <source>
        <dbReference type="ARBA" id="ARBA00024730"/>
    </source>
</evidence>
<keyword evidence="5 9" id="KW-0812">Transmembrane</keyword>
<feature type="transmembrane region" description="Helical" evidence="9">
    <location>
        <begin position="271"/>
        <end position="289"/>
    </location>
</feature>
<feature type="transmembrane region" description="Helical" evidence="9">
    <location>
        <begin position="129"/>
        <end position="151"/>
    </location>
</feature>
<dbReference type="InterPro" id="IPR050189">
    <property type="entry name" value="MFS_Efflux_Transporters"/>
</dbReference>
<evidence type="ECO:0000256" key="7">
    <source>
        <dbReference type="ARBA" id="ARBA00023136"/>
    </source>
</evidence>
<evidence type="ECO:0000256" key="1">
    <source>
        <dbReference type="ARBA" id="ARBA00004651"/>
    </source>
</evidence>
<dbReference type="PANTHER" id="PTHR43124">
    <property type="entry name" value="PURINE EFFLUX PUMP PBUE"/>
    <property type="match status" value="1"/>
</dbReference>
<dbReference type="Gene3D" id="1.20.1250.20">
    <property type="entry name" value="MFS general substrate transporter like domains"/>
    <property type="match status" value="1"/>
</dbReference>
<keyword evidence="7 9" id="KW-0472">Membrane</keyword>
<dbReference type="Pfam" id="PF07690">
    <property type="entry name" value="MFS_1"/>
    <property type="match status" value="1"/>
</dbReference>
<feature type="domain" description="Major facilitator superfamily (MFS) profile" evidence="10">
    <location>
        <begin position="4"/>
        <end position="381"/>
    </location>
</feature>
<dbReference type="EMBL" id="MWUU01000008">
    <property type="protein sequence ID" value="PCF55052.1"/>
    <property type="molecule type" value="Genomic_DNA"/>
</dbReference>
<keyword evidence="4" id="KW-1003">Cell membrane</keyword>
<evidence type="ECO:0000256" key="4">
    <source>
        <dbReference type="ARBA" id="ARBA00022475"/>
    </source>
</evidence>
<keyword evidence="3" id="KW-0813">Transport</keyword>
<feature type="transmembrane region" description="Helical" evidence="9">
    <location>
        <begin position="42"/>
        <end position="62"/>
    </location>
</feature>
<dbReference type="GO" id="GO:0022857">
    <property type="term" value="F:transmembrane transporter activity"/>
    <property type="evidence" value="ECO:0007669"/>
    <property type="project" value="InterPro"/>
</dbReference>
<keyword evidence="6 9" id="KW-1133">Transmembrane helix</keyword>
<feature type="transmembrane region" description="Helical" evidence="9">
    <location>
        <begin position="69"/>
        <end position="87"/>
    </location>
</feature>
<comment type="caution">
    <text evidence="11">The sequence shown here is derived from an EMBL/GenBank/DDBJ whole genome shotgun (WGS) entry which is preliminary data.</text>
</comment>
<dbReference type="Proteomes" id="UP000218335">
    <property type="component" value="Unassembled WGS sequence"/>
</dbReference>
<gene>
    <name evidence="11" type="ORF">B5C08_07155</name>
</gene>
<dbReference type="AlphaFoldDB" id="A0A2A4GXH7"/>
<proteinExistence type="predicted"/>
<evidence type="ECO:0000256" key="9">
    <source>
        <dbReference type="SAM" id="Phobius"/>
    </source>
</evidence>
<name>A0A2A4GXH7_9STAP</name>
<feature type="transmembrane region" description="Helical" evidence="9">
    <location>
        <begin position="329"/>
        <end position="351"/>
    </location>
</feature>
<accession>A0A2A4GXH7</accession>
<comment type="function">
    <text evidence="8">Involved in quinolone resistance. May constitute a membrane-associated active efflux pump of hydrophilic quinolones.</text>
</comment>
<evidence type="ECO:0000259" key="10">
    <source>
        <dbReference type="PROSITE" id="PS50850"/>
    </source>
</evidence>
<feature type="transmembrane region" description="Helical" evidence="9">
    <location>
        <begin position="240"/>
        <end position="259"/>
    </location>
</feature>
<sequence>MKKQFIILYLNIFLVFLGIGLIIPVLPVYLKDLGLTGADLGVLVAVFALAQMLISPFGGTLADRLGKKLIICIGLVLFSISEFLFAWSHTFSLLIVSRVLGGFSAGMVMPGVTGLIADLSPPKDKARNFGYMSAIISAGFILGPGIGGFLAEISHRLPFVFAGVLGVLAFICTLIFIQSPKRATTQGFAQFDSAELGKINYKAFITPAILTLILAFGLSAFETLFPLYTADKMDFTPGDISIAITGGGIFGAIFQVFLFDKMIRRMSELVFIIYALIYSAFVLMLLIFAHSYWHVMLICFIVFIGFDLIRPALTNYFSNIAGNRQGFAGGLNSTFTSMGNFIGPLIAGGLYDVNIEYPLYMSIMFMLLGCIVILIEKQLRRHHNLKQS</sequence>
<evidence type="ECO:0000313" key="12">
    <source>
        <dbReference type="Proteomes" id="UP000218335"/>
    </source>
</evidence>
<dbReference type="InterPro" id="IPR001958">
    <property type="entry name" value="Tet-R_TetA/multi-R_MdtG-like"/>
</dbReference>
<dbReference type="InterPro" id="IPR020846">
    <property type="entry name" value="MFS_dom"/>
</dbReference>
<evidence type="ECO:0000256" key="6">
    <source>
        <dbReference type="ARBA" id="ARBA00022989"/>
    </source>
</evidence>
<organism evidence="11 12">
    <name type="scientific">Staphylococcus delphini</name>
    <dbReference type="NCBI Taxonomy" id="53344"/>
    <lineage>
        <taxon>Bacteria</taxon>
        <taxon>Bacillati</taxon>
        <taxon>Bacillota</taxon>
        <taxon>Bacilli</taxon>
        <taxon>Bacillales</taxon>
        <taxon>Staphylococcaceae</taxon>
        <taxon>Staphylococcus</taxon>
        <taxon>Staphylococcus intermedius group</taxon>
    </lineage>
</organism>
<dbReference type="RefSeq" id="WP_019166170.1">
    <property type="nucleotide sequence ID" value="NZ_JBBLVV010000003.1"/>
</dbReference>
<feature type="transmembrane region" description="Helical" evidence="9">
    <location>
        <begin position="295"/>
        <end position="317"/>
    </location>
</feature>
<evidence type="ECO:0000256" key="5">
    <source>
        <dbReference type="ARBA" id="ARBA00022692"/>
    </source>
</evidence>
<feature type="transmembrane region" description="Helical" evidence="9">
    <location>
        <begin position="157"/>
        <end position="178"/>
    </location>
</feature>
<dbReference type="CDD" id="cd17325">
    <property type="entry name" value="MFS_MdtG_SLC18_like"/>
    <property type="match status" value="1"/>
</dbReference>
<comment type="subcellular location">
    <subcellularLocation>
        <location evidence="1">Cell membrane</location>
        <topology evidence="1">Multi-pass membrane protein</topology>
    </subcellularLocation>
</comment>
<dbReference type="GO" id="GO:0005886">
    <property type="term" value="C:plasma membrane"/>
    <property type="evidence" value="ECO:0007669"/>
    <property type="project" value="UniProtKB-SubCell"/>
</dbReference>
<dbReference type="PANTHER" id="PTHR43124:SF3">
    <property type="entry name" value="CHLORAMPHENICOL EFFLUX PUMP RV0191"/>
    <property type="match status" value="1"/>
</dbReference>
<dbReference type="InterPro" id="IPR011701">
    <property type="entry name" value="MFS"/>
</dbReference>
<dbReference type="InterPro" id="IPR036259">
    <property type="entry name" value="MFS_trans_sf"/>
</dbReference>
<dbReference type="PROSITE" id="PS50850">
    <property type="entry name" value="MFS"/>
    <property type="match status" value="1"/>
</dbReference>
<feature type="transmembrane region" description="Helical" evidence="9">
    <location>
        <begin position="199"/>
        <end position="220"/>
    </location>
</feature>
<evidence type="ECO:0000256" key="3">
    <source>
        <dbReference type="ARBA" id="ARBA00022448"/>
    </source>
</evidence>
<feature type="transmembrane region" description="Helical" evidence="9">
    <location>
        <begin position="93"/>
        <end position="117"/>
    </location>
</feature>